<keyword evidence="4" id="KW-1185">Reference proteome</keyword>
<evidence type="ECO:0000256" key="1">
    <source>
        <dbReference type="SAM" id="MobiDB-lite"/>
    </source>
</evidence>
<keyword evidence="2" id="KW-0812">Transmembrane</keyword>
<organism evidence="3 4">
    <name type="scientific">Paraburkholderia solisilvae</name>
    <dbReference type="NCBI Taxonomy" id="624376"/>
    <lineage>
        <taxon>Bacteria</taxon>
        <taxon>Pseudomonadati</taxon>
        <taxon>Pseudomonadota</taxon>
        <taxon>Betaproteobacteria</taxon>
        <taxon>Burkholderiales</taxon>
        <taxon>Burkholderiaceae</taxon>
        <taxon>Paraburkholderia</taxon>
    </lineage>
</organism>
<name>A0A6J5E297_9BURK</name>
<keyword evidence="2" id="KW-0472">Membrane</keyword>
<feature type="transmembrane region" description="Helical" evidence="2">
    <location>
        <begin position="6"/>
        <end position="25"/>
    </location>
</feature>
<dbReference type="RefSeq" id="WP_175112124.1">
    <property type="nucleotide sequence ID" value="NZ_CADIKF010000026.1"/>
</dbReference>
<evidence type="ECO:0000256" key="2">
    <source>
        <dbReference type="SAM" id="Phobius"/>
    </source>
</evidence>
<evidence type="ECO:0000313" key="4">
    <source>
        <dbReference type="Proteomes" id="UP000494329"/>
    </source>
</evidence>
<evidence type="ECO:0000313" key="3">
    <source>
        <dbReference type="EMBL" id="CAB3760560.1"/>
    </source>
</evidence>
<reference evidence="3 4" key="1">
    <citation type="submission" date="2020-04" db="EMBL/GenBank/DDBJ databases">
        <authorList>
            <person name="De Canck E."/>
        </authorList>
    </citation>
    <scope>NUCLEOTIDE SEQUENCE [LARGE SCALE GENOMIC DNA]</scope>
    <source>
        <strain evidence="3 4">LMG 29739</strain>
    </source>
</reference>
<feature type="compositionally biased region" description="Basic and acidic residues" evidence="1">
    <location>
        <begin position="44"/>
        <end position="55"/>
    </location>
</feature>
<gene>
    <name evidence="3" type="ORF">LMG29739_03425</name>
</gene>
<dbReference type="AlphaFoldDB" id="A0A6J5E297"/>
<proteinExistence type="predicted"/>
<protein>
    <submittedName>
        <fullName evidence="3">Uncharacterized protein</fullName>
    </submittedName>
</protein>
<feature type="region of interest" description="Disordered" evidence="1">
    <location>
        <begin position="36"/>
        <end position="55"/>
    </location>
</feature>
<dbReference type="EMBL" id="CADIKF010000026">
    <property type="protein sequence ID" value="CAB3760560.1"/>
    <property type="molecule type" value="Genomic_DNA"/>
</dbReference>
<keyword evidence="2" id="KW-1133">Transmembrane helix</keyword>
<accession>A0A6J5E297</accession>
<dbReference type="Proteomes" id="UP000494329">
    <property type="component" value="Unassembled WGS sequence"/>
</dbReference>
<sequence length="55" mass="6020">MEKWAVVVAIWTMCAMCAVLFIRGATRDATRSVRAARGNAHAGRARDGKYEAHDA</sequence>